<proteinExistence type="predicted"/>
<evidence type="ECO:0000256" key="1">
    <source>
        <dbReference type="SAM" id="MobiDB-lite"/>
    </source>
</evidence>
<accession>W2SM48</accession>
<feature type="compositionally biased region" description="Low complexity" evidence="1">
    <location>
        <begin position="42"/>
        <end position="54"/>
    </location>
</feature>
<dbReference type="EMBL" id="KI668922">
    <property type="protein sequence ID" value="ETN70618.1"/>
    <property type="molecule type" value="Genomic_DNA"/>
</dbReference>
<protein>
    <submittedName>
        <fullName evidence="2">Uncharacterized protein</fullName>
    </submittedName>
</protein>
<organism evidence="2 3">
    <name type="scientific">Necator americanus</name>
    <name type="common">Human hookworm</name>
    <dbReference type="NCBI Taxonomy" id="51031"/>
    <lineage>
        <taxon>Eukaryota</taxon>
        <taxon>Metazoa</taxon>
        <taxon>Ecdysozoa</taxon>
        <taxon>Nematoda</taxon>
        <taxon>Chromadorea</taxon>
        <taxon>Rhabditida</taxon>
        <taxon>Rhabditina</taxon>
        <taxon>Rhabditomorpha</taxon>
        <taxon>Strongyloidea</taxon>
        <taxon>Ancylostomatidae</taxon>
        <taxon>Bunostominae</taxon>
        <taxon>Necator</taxon>
    </lineage>
</organism>
<keyword evidence="3" id="KW-1185">Reference proteome</keyword>
<evidence type="ECO:0000313" key="3">
    <source>
        <dbReference type="Proteomes" id="UP000053676"/>
    </source>
</evidence>
<feature type="region of interest" description="Disordered" evidence="1">
    <location>
        <begin position="26"/>
        <end position="58"/>
    </location>
</feature>
<reference evidence="3" key="1">
    <citation type="journal article" date="2014" name="Nat. Genet.">
        <title>Genome of the human hookworm Necator americanus.</title>
        <authorList>
            <person name="Tang Y.T."/>
            <person name="Gao X."/>
            <person name="Rosa B.A."/>
            <person name="Abubucker S."/>
            <person name="Hallsworth-Pepin K."/>
            <person name="Martin J."/>
            <person name="Tyagi R."/>
            <person name="Heizer E."/>
            <person name="Zhang X."/>
            <person name="Bhonagiri-Palsikar V."/>
            <person name="Minx P."/>
            <person name="Warren W.C."/>
            <person name="Wang Q."/>
            <person name="Zhan B."/>
            <person name="Hotez P.J."/>
            <person name="Sternberg P.W."/>
            <person name="Dougall A."/>
            <person name="Gaze S.T."/>
            <person name="Mulvenna J."/>
            <person name="Sotillo J."/>
            <person name="Ranganathan S."/>
            <person name="Rabelo E.M."/>
            <person name="Wilson R.K."/>
            <person name="Felgner P.L."/>
            <person name="Bethony J."/>
            <person name="Hawdon J.M."/>
            <person name="Gasser R.B."/>
            <person name="Loukas A."/>
            <person name="Mitreva M."/>
        </authorList>
    </citation>
    <scope>NUCLEOTIDE SEQUENCE [LARGE SCALE GENOMIC DNA]</scope>
</reference>
<name>W2SM48_NECAM</name>
<evidence type="ECO:0000313" key="2">
    <source>
        <dbReference type="EMBL" id="ETN70618.1"/>
    </source>
</evidence>
<gene>
    <name evidence="2" type="ORF">NECAME_14653</name>
</gene>
<sequence>MEELPLPTSSEKSSSSEVMPITLVVNADDKNQEHELSDRVSIRSSKANSGSSNSAHREELCTKNLPSIHNGSYFRRCFGKIHGNGRHSVRYE</sequence>
<dbReference type="KEGG" id="nai:NECAME_14653"/>
<feature type="compositionally biased region" description="Basic and acidic residues" evidence="1">
    <location>
        <begin position="27"/>
        <end position="41"/>
    </location>
</feature>
<dbReference type="Proteomes" id="UP000053676">
    <property type="component" value="Unassembled WGS sequence"/>
</dbReference>
<dbReference type="AlphaFoldDB" id="W2SM48"/>